<gene>
    <name evidence="5" type="ORF">PACTADRAFT_51381</name>
</gene>
<dbReference type="OrthoDB" id="18302at2759"/>
<dbReference type="Proteomes" id="UP000094236">
    <property type="component" value="Unassembled WGS sequence"/>
</dbReference>
<feature type="compositionally biased region" description="Low complexity" evidence="2">
    <location>
        <begin position="28"/>
        <end position="53"/>
    </location>
</feature>
<keyword evidence="3" id="KW-0812">Transmembrane</keyword>
<proteinExistence type="inferred from homology"/>
<dbReference type="Pfam" id="PF02582">
    <property type="entry name" value="DUF155"/>
    <property type="match status" value="1"/>
</dbReference>
<feature type="compositionally biased region" description="Low complexity" evidence="2">
    <location>
        <begin position="180"/>
        <end position="193"/>
    </location>
</feature>
<reference evidence="6" key="1">
    <citation type="submission" date="2016-05" db="EMBL/GenBank/DDBJ databases">
        <title>Comparative genomics of biotechnologically important yeasts.</title>
        <authorList>
            <consortium name="DOE Joint Genome Institute"/>
            <person name="Riley R."/>
            <person name="Haridas S."/>
            <person name="Wolfe K.H."/>
            <person name="Lopes M.R."/>
            <person name="Hittinger C.T."/>
            <person name="Goker M."/>
            <person name="Salamov A."/>
            <person name="Wisecaver J."/>
            <person name="Long T.M."/>
            <person name="Aerts A.L."/>
            <person name="Barry K."/>
            <person name="Choi C."/>
            <person name="Clum A."/>
            <person name="Coughlan A.Y."/>
            <person name="Deshpande S."/>
            <person name="Douglass A.P."/>
            <person name="Hanson S.J."/>
            <person name="Klenk H.-P."/>
            <person name="Labutti K."/>
            <person name="Lapidus A."/>
            <person name="Lindquist E."/>
            <person name="Lipzen A."/>
            <person name="Meier-Kolthoff J.P."/>
            <person name="Ohm R.A."/>
            <person name="Otillar R.P."/>
            <person name="Pangilinan J."/>
            <person name="Peng Y."/>
            <person name="Rokas A."/>
            <person name="Rosa C.A."/>
            <person name="Scheuner C."/>
            <person name="Sibirny A.A."/>
            <person name="Slot J.C."/>
            <person name="Stielow J.B."/>
            <person name="Sun H."/>
            <person name="Kurtzman C.P."/>
            <person name="Blackwell M."/>
            <person name="Grigoriev I.V."/>
            <person name="Jeffries T.W."/>
        </authorList>
    </citation>
    <scope>NUCLEOTIDE SEQUENCE [LARGE SCALE GENOMIC DNA]</scope>
    <source>
        <strain evidence="6">NRRL Y-2460</strain>
    </source>
</reference>
<evidence type="ECO:0000313" key="6">
    <source>
        <dbReference type="Proteomes" id="UP000094236"/>
    </source>
</evidence>
<evidence type="ECO:0000313" key="5">
    <source>
        <dbReference type="EMBL" id="ODV93598.1"/>
    </source>
</evidence>
<organism evidence="5 6">
    <name type="scientific">Pachysolen tannophilus NRRL Y-2460</name>
    <dbReference type="NCBI Taxonomy" id="669874"/>
    <lineage>
        <taxon>Eukaryota</taxon>
        <taxon>Fungi</taxon>
        <taxon>Dikarya</taxon>
        <taxon>Ascomycota</taxon>
        <taxon>Saccharomycotina</taxon>
        <taxon>Pichiomycetes</taxon>
        <taxon>Pachysolenaceae</taxon>
        <taxon>Pachysolen</taxon>
    </lineage>
</organism>
<dbReference type="AlphaFoldDB" id="A0A1E4TPJ3"/>
<comment type="similarity">
    <text evidence="1">Belongs to the RMD1/sif2 family.</text>
</comment>
<feature type="region of interest" description="Disordered" evidence="2">
    <location>
        <begin position="1"/>
        <end position="95"/>
    </location>
</feature>
<sequence length="466" mass="53024">MSEREPLMVSENPFENELTGTLSRVSKKSGNNNGSGSNGGSNVNKATQQQTKNFKTKTFDNKLAGPQRRTTQKLKLLPTESHGTNSDDLESHMGNNIHENSVYSQVGRIKETPARKDAERLGKKHRSLLPRVTAYCTCGSYKMKDLVRWLKDRKRIHGTSPKLFDECLYTPFTYKDWRNNNNNNNTGSRSNSNDHLGSQKRTRTSSNSIIDKSSTSDEANNEFIRLDDEGGEIDVGSRNSDAFIFDYGVVVLWGFTVKEEKSFLLELERFENEKLADEDIQIEEFNYYVTKSYQPRIYNDFITLRDDSNYMLKLSISHAAAQSVKISLFEELVDNTIEDTADIPQEIAYSGKVGMTREEIMKSIGELFILRININLHGSVLDLPELMWAEPHLEPIYQATRGYLEINQRVALLNQRLEVISDLLQMLKEQLGHTNDEHLEFIVIVLIGVEVIVSIINIVVDIIADV</sequence>
<dbReference type="InterPro" id="IPR003734">
    <property type="entry name" value="DUF155"/>
</dbReference>
<feature type="domain" description="DUF155" evidence="4">
    <location>
        <begin position="243"/>
        <end position="414"/>
    </location>
</feature>
<dbReference type="PANTHER" id="PTHR16255">
    <property type="entry name" value="REQUIRED FOR MEIOTIC NUCLEAR DIVISION PROTEIN 1 HOMOLOG"/>
    <property type="match status" value="1"/>
</dbReference>
<protein>
    <recommendedName>
        <fullName evidence="4">DUF155 domain-containing protein</fullName>
    </recommendedName>
</protein>
<dbReference type="PANTHER" id="PTHR16255:SF15">
    <property type="entry name" value="SPORULATION PROTEIN RMD1"/>
    <property type="match status" value="1"/>
</dbReference>
<evidence type="ECO:0000259" key="4">
    <source>
        <dbReference type="Pfam" id="PF02582"/>
    </source>
</evidence>
<evidence type="ECO:0000256" key="2">
    <source>
        <dbReference type="SAM" id="MobiDB-lite"/>
    </source>
</evidence>
<evidence type="ECO:0000256" key="1">
    <source>
        <dbReference type="ARBA" id="ARBA00008306"/>
    </source>
</evidence>
<dbReference type="InterPro" id="IPR051624">
    <property type="entry name" value="RMD1/Sad1-interacting"/>
</dbReference>
<evidence type="ECO:0000256" key="3">
    <source>
        <dbReference type="SAM" id="Phobius"/>
    </source>
</evidence>
<keyword evidence="6" id="KW-1185">Reference proteome</keyword>
<feature type="compositionally biased region" description="Low complexity" evidence="2">
    <location>
        <begin position="204"/>
        <end position="216"/>
    </location>
</feature>
<keyword evidence="3" id="KW-0472">Membrane</keyword>
<keyword evidence="3" id="KW-1133">Transmembrane helix</keyword>
<feature type="region of interest" description="Disordered" evidence="2">
    <location>
        <begin position="180"/>
        <end position="216"/>
    </location>
</feature>
<name>A0A1E4TPJ3_PACTA</name>
<dbReference type="GO" id="GO:0005739">
    <property type="term" value="C:mitochondrion"/>
    <property type="evidence" value="ECO:0007669"/>
    <property type="project" value="UniProtKB-ARBA"/>
</dbReference>
<feature type="transmembrane region" description="Helical" evidence="3">
    <location>
        <begin position="441"/>
        <end position="464"/>
    </location>
</feature>
<dbReference type="EMBL" id="KV454017">
    <property type="protein sequence ID" value="ODV93598.1"/>
    <property type="molecule type" value="Genomic_DNA"/>
</dbReference>
<accession>A0A1E4TPJ3</accession>